<dbReference type="EMBL" id="BART01006592">
    <property type="protein sequence ID" value="GAG66352.1"/>
    <property type="molecule type" value="Genomic_DNA"/>
</dbReference>
<accession>X1A899</accession>
<evidence type="ECO:0008006" key="2">
    <source>
        <dbReference type="Google" id="ProtNLM"/>
    </source>
</evidence>
<comment type="caution">
    <text evidence="1">The sequence shown here is derived from an EMBL/GenBank/DDBJ whole genome shotgun (WGS) entry which is preliminary data.</text>
</comment>
<protein>
    <recommendedName>
        <fullName evidence="2">N-acetyltransferase domain-containing protein</fullName>
    </recommendedName>
</protein>
<dbReference type="PANTHER" id="PTHR31143:SF2">
    <property type="entry name" value="FR47-LIKE DOMAIN-CONTAINING PROTEIN-RELATED"/>
    <property type="match status" value="1"/>
</dbReference>
<dbReference type="AlphaFoldDB" id="X1A899"/>
<dbReference type="SUPFAM" id="SSF55729">
    <property type="entry name" value="Acyl-CoA N-acyltransferases (Nat)"/>
    <property type="match status" value="1"/>
</dbReference>
<sequence>MGGDAKLKVVEEYLKDLPFFATLMFGSEGWPPILKSVHPKKWLAMPRFAFRSDHLEVKHLQELIDRLSDEYRIEKINLAMAKQIMSEKNKLTAEQLFGFADAEDFLERGIGYCVFAGEEMVSISAAGAACKNGIEIQVNTLSEREGQGLGTAVSAALIIDCLERGIDPNWDAATKISAGLAKKLGYSPNGEYLVYVFTKFKIIAQFVRFLRRILRRDVIEP</sequence>
<dbReference type="InterPro" id="IPR027365">
    <property type="entry name" value="GNAT_acetyltra_YdfB-like"/>
</dbReference>
<name>X1A899_9ZZZZ</name>
<proteinExistence type="predicted"/>
<dbReference type="Pfam" id="PF12746">
    <property type="entry name" value="GNAT_acetyltran"/>
    <property type="match status" value="1"/>
</dbReference>
<reference evidence="1" key="1">
    <citation type="journal article" date="2014" name="Front. Microbiol.">
        <title>High frequency of phylogenetically diverse reductive dehalogenase-homologous genes in deep subseafloor sedimentary metagenomes.</title>
        <authorList>
            <person name="Kawai M."/>
            <person name="Futagami T."/>
            <person name="Toyoda A."/>
            <person name="Takaki Y."/>
            <person name="Nishi S."/>
            <person name="Hori S."/>
            <person name="Arai W."/>
            <person name="Tsubouchi T."/>
            <person name="Morono Y."/>
            <person name="Uchiyama I."/>
            <person name="Ito T."/>
            <person name="Fujiyama A."/>
            <person name="Inagaki F."/>
            <person name="Takami H."/>
        </authorList>
    </citation>
    <scope>NUCLEOTIDE SEQUENCE</scope>
    <source>
        <strain evidence="1">Expedition CK06-06</strain>
    </source>
</reference>
<dbReference type="Gene3D" id="3.40.630.30">
    <property type="match status" value="1"/>
</dbReference>
<dbReference type="PANTHER" id="PTHR31143">
    <property type="match status" value="1"/>
</dbReference>
<evidence type="ECO:0000313" key="1">
    <source>
        <dbReference type="EMBL" id="GAG66352.1"/>
    </source>
</evidence>
<gene>
    <name evidence="1" type="ORF">S01H4_15040</name>
</gene>
<dbReference type="InterPro" id="IPR016181">
    <property type="entry name" value="Acyl_CoA_acyltransferase"/>
</dbReference>
<organism evidence="1">
    <name type="scientific">marine sediment metagenome</name>
    <dbReference type="NCBI Taxonomy" id="412755"/>
    <lineage>
        <taxon>unclassified sequences</taxon>
        <taxon>metagenomes</taxon>
        <taxon>ecological metagenomes</taxon>
    </lineage>
</organism>